<dbReference type="InterPro" id="IPR051398">
    <property type="entry name" value="Polysacch_Deacetylase"/>
</dbReference>
<dbReference type="Pfam" id="PF01522">
    <property type="entry name" value="Polysacc_deac_1"/>
    <property type="match status" value="1"/>
</dbReference>
<keyword evidence="6" id="KW-1185">Reference proteome</keyword>
<feature type="transmembrane region" description="Helical" evidence="3">
    <location>
        <begin position="20"/>
        <end position="41"/>
    </location>
</feature>
<name>A0A7G5C532_9BACL</name>
<dbReference type="GO" id="GO:0005576">
    <property type="term" value="C:extracellular region"/>
    <property type="evidence" value="ECO:0007669"/>
    <property type="project" value="UniProtKB-SubCell"/>
</dbReference>
<dbReference type="AlphaFoldDB" id="A0A7G5C532"/>
<organism evidence="5 6">
    <name type="scientific">Cohnella cholangitidis</name>
    <dbReference type="NCBI Taxonomy" id="2598458"/>
    <lineage>
        <taxon>Bacteria</taxon>
        <taxon>Bacillati</taxon>
        <taxon>Bacillota</taxon>
        <taxon>Bacilli</taxon>
        <taxon>Bacillales</taxon>
        <taxon>Paenibacillaceae</taxon>
        <taxon>Cohnella</taxon>
    </lineage>
</organism>
<proteinExistence type="predicted"/>
<keyword evidence="2" id="KW-0732">Signal</keyword>
<dbReference type="Proteomes" id="UP000515679">
    <property type="component" value="Chromosome"/>
</dbReference>
<dbReference type="GO" id="GO:0016810">
    <property type="term" value="F:hydrolase activity, acting on carbon-nitrogen (but not peptide) bonds"/>
    <property type="evidence" value="ECO:0007669"/>
    <property type="project" value="InterPro"/>
</dbReference>
<dbReference type="Gene3D" id="3.20.20.370">
    <property type="entry name" value="Glycoside hydrolase/deacetylase"/>
    <property type="match status" value="1"/>
</dbReference>
<dbReference type="EMBL" id="CP041969">
    <property type="protein sequence ID" value="QMV44316.1"/>
    <property type="molecule type" value="Genomic_DNA"/>
</dbReference>
<dbReference type="SUPFAM" id="SSF88713">
    <property type="entry name" value="Glycoside hydrolase/deacetylase"/>
    <property type="match status" value="1"/>
</dbReference>
<keyword evidence="3" id="KW-0472">Membrane</keyword>
<evidence type="ECO:0000256" key="2">
    <source>
        <dbReference type="ARBA" id="ARBA00022729"/>
    </source>
</evidence>
<reference evidence="5 6" key="1">
    <citation type="submission" date="2019-07" db="EMBL/GenBank/DDBJ databases">
        <authorList>
            <person name="Kim J.K."/>
            <person name="Cheong H.-M."/>
            <person name="Choi Y."/>
            <person name="Hwang K.J."/>
            <person name="Lee S."/>
            <person name="Choi C."/>
        </authorList>
    </citation>
    <scope>NUCLEOTIDE SEQUENCE [LARGE SCALE GENOMIC DNA]</scope>
    <source>
        <strain evidence="5 6">KS 22</strain>
    </source>
</reference>
<dbReference type="GO" id="GO:0005975">
    <property type="term" value="P:carbohydrate metabolic process"/>
    <property type="evidence" value="ECO:0007669"/>
    <property type="project" value="InterPro"/>
</dbReference>
<evidence type="ECO:0000313" key="6">
    <source>
        <dbReference type="Proteomes" id="UP000515679"/>
    </source>
</evidence>
<evidence type="ECO:0000256" key="1">
    <source>
        <dbReference type="ARBA" id="ARBA00004613"/>
    </source>
</evidence>
<comment type="subcellular location">
    <subcellularLocation>
        <location evidence="1">Secreted</location>
    </subcellularLocation>
</comment>
<dbReference type="InterPro" id="IPR002509">
    <property type="entry name" value="NODB_dom"/>
</dbReference>
<protein>
    <submittedName>
        <fullName evidence="5">Polysaccharide deacetylase family protein</fullName>
    </submittedName>
</protein>
<dbReference type="KEGG" id="cchl:FPL14_26475"/>
<feature type="domain" description="NodB homology" evidence="4">
    <location>
        <begin position="110"/>
        <end position="186"/>
    </location>
</feature>
<dbReference type="InterPro" id="IPR011330">
    <property type="entry name" value="Glyco_hydro/deAcase_b/a-brl"/>
</dbReference>
<evidence type="ECO:0000259" key="4">
    <source>
        <dbReference type="Pfam" id="PF01522"/>
    </source>
</evidence>
<dbReference type="PANTHER" id="PTHR34216:SF3">
    <property type="entry name" value="POLY-BETA-1,6-N-ACETYL-D-GLUCOSAMINE N-DEACETYLASE"/>
    <property type="match status" value="1"/>
</dbReference>
<evidence type="ECO:0000313" key="5">
    <source>
        <dbReference type="EMBL" id="QMV44316.1"/>
    </source>
</evidence>
<keyword evidence="3" id="KW-0812">Transmembrane</keyword>
<sequence length="587" mass="67907">MKKSKNYALDYRKKNRMKVFKTIVQFALLLLVGFMLFHVLVDVKKFEEPDRSKWTNDKGFIAISYFGVSRTGTPKLIAKKQLDQQLKALKDQGYVAISQQDILDYYDKGKKLPDKALYLSFEDGRNDSSLFAQPLLEKYNFKATFLSYANKMGNSDRKFLQPGDMKKMMKNGYWELGSNGYRLSYINIVGSDGQFIGMKDENELRNKMEIDYYNHFLMDFVRDGNMIPVETRAEMESRITKDYELMNEIYTDKLGFVPNVYMIMHANAMNEGMNRLVSDANSTNIQRIFKMHYNREGNAFNSRSDSKFDLTRIQPQPYWYTNHLLMKLRKDTAQEMKFVVGDENRSKDWTVVHGAAQFIDDRIALTSEPSGKGLLLLKNSEKYDDIQLSANVNGNVVGRQTLYARYDRQKDSYVRVTIENNRLVVEQKLPFKAPEKLYDDKLNDVQWNETELALNKATVYSKEQTSVIDLTEEEQYPVNIKDKRKVTLSLVGNKLNVTVGKQMLLVDRAIDETIQAGSVAIQSEYHEQNEKDDIYDGVFDDIKVSALSKNGELQTTLYSNGFAGVRKLASEMKRAFDSTIDWMIDTF</sequence>
<evidence type="ECO:0000256" key="3">
    <source>
        <dbReference type="SAM" id="Phobius"/>
    </source>
</evidence>
<keyword evidence="3" id="KW-1133">Transmembrane helix</keyword>
<gene>
    <name evidence="5" type="ORF">FPL14_26475</name>
</gene>
<accession>A0A7G5C532</accession>
<dbReference type="PANTHER" id="PTHR34216">
    <property type="match status" value="1"/>
</dbReference>
<dbReference type="RefSeq" id="WP_182300552.1">
    <property type="nucleotide sequence ID" value="NZ_CP041969.1"/>
</dbReference>